<dbReference type="InterPro" id="IPR014710">
    <property type="entry name" value="RmlC-like_jellyroll"/>
</dbReference>
<evidence type="ECO:0000256" key="2">
    <source>
        <dbReference type="ARBA" id="ARBA00023125"/>
    </source>
</evidence>
<evidence type="ECO:0000256" key="4">
    <source>
        <dbReference type="SAM" id="MobiDB-lite"/>
    </source>
</evidence>
<feature type="domain" description="HTH araC/xylS-type" evidence="5">
    <location>
        <begin position="164"/>
        <end position="261"/>
    </location>
</feature>
<comment type="caution">
    <text evidence="6">The sequence shown here is derived from an EMBL/GenBank/DDBJ whole genome shotgun (WGS) entry which is preliminary data.</text>
</comment>
<gene>
    <name evidence="6" type="ORF">M8A51_19790</name>
</gene>
<dbReference type="Proteomes" id="UP001165541">
    <property type="component" value="Unassembled WGS sequence"/>
</dbReference>
<evidence type="ECO:0000313" key="7">
    <source>
        <dbReference type="Proteomes" id="UP001165541"/>
    </source>
</evidence>
<dbReference type="PANTHER" id="PTHR11019:SF199">
    <property type="entry name" value="HTH-TYPE TRANSCRIPTIONAL REGULATOR NIMR"/>
    <property type="match status" value="1"/>
</dbReference>
<organism evidence="6 7">
    <name type="scientific">Caldimonas mangrovi</name>
    <dbReference type="NCBI Taxonomy" id="2944811"/>
    <lineage>
        <taxon>Bacteria</taxon>
        <taxon>Pseudomonadati</taxon>
        <taxon>Pseudomonadota</taxon>
        <taxon>Betaproteobacteria</taxon>
        <taxon>Burkholderiales</taxon>
        <taxon>Sphaerotilaceae</taxon>
        <taxon>Caldimonas</taxon>
    </lineage>
</organism>
<dbReference type="Gene3D" id="1.10.10.60">
    <property type="entry name" value="Homeodomain-like"/>
    <property type="match status" value="2"/>
</dbReference>
<feature type="region of interest" description="Disordered" evidence="4">
    <location>
        <begin position="1"/>
        <end position="20"/>
    </location>
</feature>
<sequence>MSNVERQPISPKRQAAPMPWRALAKHHPRGTLLPEHRHSTVQVVYAVSGVMQVTTGSNHWTVPPQRALWVPAGEPHSIWMLSDTQLRTVYFQPSMLKGSLKADRRGRAHAISISALHRELLLRLFHNAGDNNVQTMVATLLLHTLCEAEPLPTELVLPQNAGLRRVAQQLIDRPRLNMSLTEAADLAGCSERTFSRRFAEQTGSPFRTWRQRARIVASLDLLSDGRPIKYIGSALGFSGAAGYVAAFRAVMGCSPGAFRENRDR</sequence>
<proteinExistence type="predicted"/>
<dbReference type="EMBL" id="JAMKFE010000014">
    <property type="protein sequence ID" value="MCM5681776.1"/>
    <property type="molecule type" value="Genomic_DNA"/>
</dbReference>
<dbReference type="Pfam" id="PF02311">
    <property type="entry name" value="AraC_binding"/>
    <property type="match status" value="1"/>
</dbReference>
<accession>A0ABT0YSS1</accession>
<evidence type="ECO:0000256" key="3">
    <source>
        <dbReference type="ARBA" id="ARBA00023163"/>
    </source>
</evidence>
<dbReference type="SUPFAM" id="SSF46689">
    <property type="entry name" value="Homeodomain-like"/>
    <property type="match status" value="1"/>
</dbReference>
<evidence type="ECO:0000259" key="5">
    <source>
        <dbReference type="PROSITE" id="PS01124"/>
    </source>
</evidence>
<protein>
    <submittedName>
        <fullName evidence="6">Helix-turn-helix transcriptional regulator</fullName>
    </submittedName>
</protein>
<dbReference type="SMART" id="SM00342">
    <property type="entry name" value="HTH_ARAC"/>
    <property type="match status" value="1"/>
</dbReference>
<keyword evidence="7" id="KW-1185">Reference proteome</keyword>
<dbReference type="InterPro" id="IPR018062">
    <property type="entry name" value="HTH_AraC-typ_CS"/>
</dbReference>
<reference evidence="6" key="1">
    <citation type="submission" date="2022-05" db="EMBL/GenBank/DDBJ databases">
        <title>Schlegelella sp. nov., isolated from mangrove soil.</title>
        <authorList>
            <person name="Liu Y."/>
            <person name="Ge X."/>
            <person name="Liu W."/>
        </authorList>
    </citation>
    <scope>NUCLEOTIDE SEQUENCE</scope>
    <source>
        <strain evidence="6">S2-27</strain>
    </source>
</reference>
<dbReference type="Pfam" id="PF12833">
    <property type="entry name" value="HTH_18"/>
    <property type="match status" value="1"/>
</dbReference>
<keyword evidence="1" id="KW-0805">Transcription regulation</keyword>
<dbReference type="InterPro" id="IPR011051">
    <property type="entry name" value="RmlC_Cupin_sf"/>
</dbReference>
<dbReference type="PANTHER" id="PTHR11019">
    <property type="entry name" value="HTH-TYPE TRANSCRIPTIONAL REGULATOR NIMR"/>
    <property type="match status" value="1"/>
</dbReference>
<dbReference type="PROSITE" id="PS01124">
    <property type="entry name" value="HTH_ARAC_FAMILY_2"/>
    <property type="match status" value="1"/>
</dbReference>
<dbReference type="CDD" id="cd06124">
    <property type="entry name" value="cupin_NimR-like_N"/>
    <property type="match status" value="1"/>
</dbReference>
<dbReference type="PROSITE" id="PS00041">
    <property type="entry name" value="HTH_ARAC_FAMILY_1"/>
    <property type="match status" value="1"/>
</dbReference>
<name>A0ABT0YSS1_9BURK</name>
<keyword evidence="2" id="KW-0238">DNA-binding</keyword>
<dbReference type="InterPro" id="IPR009057">
    <property type="entry name" value="Homeodomain-like_sf"/>
</dbReference>
<dbReference type="SUPFAM" id="SSF51182">
    <property type="entry name" value="RmlC-like cupins"/>
    <property type="match status" value="1"/>
</dbReference>
<evidence type="ECO:0000313" key="6">
    <source>
        <dbReference type="EMBL" id="MCM5681776.1"/>
    </source>
</evidence>
<dbReference type="InterPro" id="IPR003313">
    <property type="entry name" value="AraC-bd"/>
</dbReference>
<dbReference type="InterPro" id="IPR018060">
    <property type="entry name" value="HTH_AraC"/>
</dbReference>
<dbReference type="Gene3D" id="2.60.120.10">
    <property type="entry name" value="Jelly Rolls"/>
    <property type="match status" value="1"/>
</dbReference>
<evidence type="ECO:0000256" key="1">
    <source>
        <dbReference type="ARBA" id="ARBA00023015"/>
    </source>
</evidence>
<keyword evidence="3" id="KW-0804">Transcription</keyword>